<dbReference type="GO" id="GO:0051033">
    <property type="term" value="F:RNA transmembrane transporter activity"/>
    <property type="evidence" value="ECO:0007669"/>
    <property type="project" value="TreeGrafter"/>
</dbReference>
<feature type="transmembrane region" description="Helical" evidence="8">
    <location>
        <begin position="652"/>
        <end position="671"/>
    </location>
</feature>
<accession>A0A8J6HXB5</accession>
<evidence type="ECO:0000256" key="6">
    <source>
        <dbReference type="ARBA" id="ARBA00023136"/>
    </source>
</evidence>
<dbReference type="EMBL" id="JABDTM020003335">
    <property type="protein sequence ID" value="KAH0822257.1"/>
    <property type="molecule type" value="Genomic_DNA"/>
</dbReference>
<protein>
    <recommendedName>
        <fullName evidence="11">SID1 transmembrane family member 1</fullName>
    </recommendedName>
</protein>
<reference evidence="9" key="2">
    <citation type="submission" date="2021-08" db="EMBL/GenBank/DDBJ databases">
        <authorList>
            <person name="Eriksson T."/>
        </authorList>
    </citation>
    <scope>NUCLEOTIDE SEQUENCE</scope>
    <source>
        <strain evidence="9">Stoneville</strain>
        <tissue evidence="9">Whole head</tissue>
    </source>
</reference>
<dbReference type="GO" id="GO:0005886">
    <property type="term" value="C:plasma membrane"/>
    <property type="evidence" value="ECO:0007669"/>
    <property type="project" value="TreeGrafter"/>
</dbReference>
<feature type="transmembrane region" description="Helical" evidence="8">
    <location>
        <begin position="707"/>
        <end position="728"/>
    </location>
</feature>
<evidence type="ECO:0000256" key="7">
    <source>
        <dbReference type="ARBA" id="ARBA00023180"/>
    </source>
</evidence>
<evidence type="ECO:0000313" key="9">
    <source>
        <dbReference type="EMBL" id="KAH0822257.1"/>
    </source>
</evidence>
<dbReference type="AlphaFoldDB" id="A0A8J6HXB5"/>
<evidence type="ECO:0000256" key="1">
    <source>
        <dbReference type="ARBA" id="ARBA00004141"/>
    </source>
</evidence>
<name>A0A8J6HXB5_TENMO</name>
<keyword evidence="3 8" id="KW-0812">Transmembrane</keyword>
<feature type="transmembrane region" description="Helical" evidence="8">
    <location>
        <begin position="683"/>
        <end position="701"/>
    </location>
</feature>
<evidence type="ECO:0000256" key="3">
    <source>
        <dbReference type="ARBA" id="ARBA00022692"/>
    </source>
</evidence>
<evidence type="ECO:0008006" key="11">
    <source>
        <dbReference type="Google" id="ProtNLM"/>
    </source>
</evidence>
<dbReference type="InterPro" id="IPR025958">
    <property type="entry name" value="SID1_TM_fam"/>
</dbReference>
<organism evidence="9 10">
    <name type="scientific">Tenebrio molitor</name>
    <name type="common">Yellow mealworm beetle</name>
    <dbReference type="NCBI Taxonomy" id="7067"/>
    <lineage>
        <taxon>Eukaryota</taxon>
        <taxon>Metazoa</taxon>
        <taxon>Ecdysozoa</taxon>
        <taxon>Arthropoda</taxon>
        <taxon>Hexapoda</taxon>
        <taxon>Insecta</taxon>
        <taxon>Pterygota</taxon>
        <taxon>Neoptera</taxon>
        <taxon>Endopterygota</taxon>
        <taxon>Coleoptera</taxon>
        <taxon>Polyphaga</taxon>
        <taxon>Cucujiformia</taxon>
        <taxon>Tenebrionidae</taxon>
        <taxon>Tenebrio</taxon>
    </lineage>
</organism>
<keyword evidence="7" id="KW-0325">Glycoprotein</keyword>
<proteinExistence type="inferred from homology"/>
<evidence type="ECO:0000256" key="5">
    <source>
        <dbReference type="ARBA" id="ARBA00022989"/>
    </source>
</evidence>
<keyword evidence="10" id="KW-1185">Reference proteome</keyword>
<comment type="similarity">
    <text evidence="2">Belongs to the SID1 family.</text>
</comment>
<comment type="subcellular location">
    <subcellularLocation>
        <location evidence="1">Membrane</location>
        <topology evidence="1">Multi-pass membrane protein</topology>
    </subcellularLocation>
</comment>
<evidence type="ECO:0000313" key="10">
    <source>
        <dbReference type="Proteomes" id="UP000719412"/>
    </source>
</evidence>
<evidence type="ECO:0000256" key="2">
    <source>
        <dbReference type="ARBA" id="ARBA00006618"/>
    </source>
</evidence>
<reference evidence="9" key="1">
    <citation type="journal article" date="2020" name="J Insects Food Feed">
        <title>The yellow mealworm (Tenebrio molitor) genome: a resource for the emerging insects as food and feed industry.</title>
        <authorList>
            <person name="Eriksson T."/>
            <person name="Andere A."/>
            <person name="Kelstrup H."/>
            <person name="Emery V."/>
            <person name="Picard C."/>
        </authorList>
    </citation>
    <scope>NUCLEOTIDE SEQUENCE</scope>
    <source>
        <strain evidence="9">Stoneville</strain>
        <tissue evidence="9">Whole head</tissue>
    </source>
</reference>
<keyword evidence="4" id="KW-0732">Signal</keyword>
<keyword evidence="6 8" id="KW-0472">Membrane</keyword>
<feature type="transmembrane region" description="Helical" evidence="8">
    <location>
        <begin position="588"/>
        <end position="607"/>
    </location>
</feature>
<gene>
    <name evidence="9" type="ORF">GEV33_000534</name>
</gene>
<feature type="transmembrane region" description="Helical" evidence="8">
    <location>
        <begin position="534"/>
        <end position="553"/>
    </location>
</feature>
<dbReference type="PANTHER" id="PTHR12185:SF14">
    <property type="entry name" value="CHOLESTEROL UPTAKE PROTEIN 1"/>
    <property type="match status" value="1"/>
</dbReference>
<feature type="transmembrane region" description="Helical" evidence="8">
    <location>
        <begin position="627"/>
        <end position="646"/>
    </location>
</feature>
<dbReference type="PANTHER" id="PTHR12185">
    <property type="entry name" value="SID1 TRANSMEMBRANE FAMILY MEMEBER"/>
    <property type="match status" value="1"/>
</dbReference>
<dbReference type="GO" id="GO:0005764">
    <property type="term" value="C:lysosome"/>
    <property type="evidence" value="ECO:0007669"/>
    <property type="project" value="TreeGrafter"/>
</dbReference>
<evidence type="ECO:0000256" key="8">
    <source>
        <dbReference type="SAM" id="Phobius"/>
    </source>
</evidence>
<dbReference type="Pfam" id="PF13965">
    <property type="entry name" value="SID-1_RNA_chan"/>
    <property type="match status" value="1"/>
</dbReference>
<dbReference type="Proteomes" id="UP000719412">
    <property type="component" value="Unassembled WGS sequence"/>
</dbReference>
<evidence type="ECO:0000256" key="4">
    <source>
        <dbReference type="ARBA" id="ARBA00022729"/>
    </source>
</evidence>
<comment type="caution">
    <text evidence="9">The sequence shown here is derived from an EMBL/GenBank/DDBJ whole genome shotgun (WGS) entry which is preliminary data.</text>
</comment>
<dbReference type="GO" id="GO:0003725">
    <property type="term" value="F:double-stranded RNA binding"/>
    <property type="evidence" value="ECO:0007669"/>
    <property type="project" value="TreeGrafter"/>
</dbReference>
<sequence>MLVGSDATLTFGKEDVSFPSVVFHHLRNKPISATDEDHRNSAKQYRSSWFQQRYLTRTGRPWRYRRTSRSKTLPWPAGSLDNHDNQMDDKAAIDVQQDVATARFGRNRGNRGSPRAWIIDERLSISSVVRVHPSRLDWCEMGPIWWTLVSVLASTAVVECAAPTKLQMVQHEGTYSKTMSFRFNQTTEHVLVFPTSQSMYPYRISAWSSNATVECPVLLVVRQEREVLSWQIPFVVDTSTRDGVVHFHNTSRTLCHNNMLQITKSKSFTRKLSIPLSQNFIVALSTSSRLNVDVSVVVEEERNFYLTENKKYSIAVSPSETKYYYYKFLDRKSTTAVVEITSDDDVCLTVSIQDSFCPVFDLDKDITYEGKYQTINRKGGMSIRSKEYPDGFFLVFVAKADNYECSQKHSLLPRGHKNSNIIAANRTSIVNFSIVKGINGKDYGVASLVTLCAIGAFYVFAIVMVFAFTRWGTLRSYLTSKARDTTDTLEGDADFVVEPGITAEDKKQLLTNNKLTVNLLARAPTKDRRRSYNYLWHILSIAIFYSIPVVQLVTTYQRVVNRTGDQDMCYYNFLCANPAWGVSDFNHIFSNVGYVFMGILFLCVVLYRHAKIPNNSTGIPTHYGVFYAMGIALTIEGLLSACYHICPSQSNYQFDTSFMYVMAVLCMIKLYQNRHPDVNATAYATFTVLGMAIFLAMVGILNSTLSVWIVFVVIYSVLCVYISFKIYFRQQSRSNRTDQKESLLPLDRCQLDQLRHVDNRSVSVQ</sequence>
<feature type="transmembrane region" description="Helical" evidence="8">
    <location>
        <begin position="443"/>
        <end position="468"/>
    </location>
</feature>
<keyword evidence="5 8" id="KW-1133">Transmembrane helix</keyword>